<dbReference type="InterPro" id="IPR038408">
    <property type="entry name" value="GNK2_sf"/>
</dbReference>
<evidence type="ECO:0000313" key="2">
    <source>
        <dbReference type="EnsemblPlants" id="AET1Gv21002000.1"/>
    </source>
</evidence>
<name>A0A453A1B1_AEGTS</name>
<reference evidence="3" key="1">
    <citation type="journal article" date="2014" name="Science">
        <title>Ancient hybridizations among the ancestral genomes of bread wheat.</title>
        <authorList>
            <consortium name="International Wheat Genome Sequencing Consortium,"/>
            <person name="Marcussen T."/>
            <person name="Sandve S.R."/>
            <person name="Heier L."/>
            <person name="Spannagl M."/>
            <person name="Pfeifer M."/>
            <person name="Jakobsen K.S."/>
            <person name="Wulff B.B."/>
            <person name="Steuernagel B."/>
            <person name="Mayer K.F."/>
            <person name="Olsen O.A."/>
        </authorList>
    </citation>
    <scope>NUCLEOTIDE SEQUENCE [LARGE SCALE GENOMIC DNA]</scope>
    <source>
        <strain evidence="3">cv. AL8/78</strain>
    </source>
</reference>
<dbReference type="EnsemblPlants" id="AET1Gv21002000.1">
    <property type="protein sequence ID" value="AET1Gv21002000.1"/>
    <property type="gene ID" value="AET1Gv21002000"/>
</dbReference>
<protein>
    <submittedName>
        <fullName evidence="2">Uncharacterized protein</fullName>
    </submittedName>
</protein>
<dbReference type="AlphaFoldDB" id="A0A453A1B1"/>
<reference evidence="2" key="5">
    <citation type="journal article" date="2021" name="G3 (Bethesda)">
        <title>Aegilops tauschii genome assembly Aet v5.0 features greater sequence contiguity and improved annotation.</title>
        <authorList>
            <person name="Wang L."/>
            <person name="Zhu T."/>
            <person name="Rodriguez J.C."/>
            <person name="Deal K.R."/>
            <person name="Dubcovsky J."/>
            <person name="McGuire P.E."/>
            <person name="Lux T."/>
            <person name="Spannagl M."/>
            <person name="Mayer K.F.X."/>
            <person name="Baldrich P."/>
            <person name="Meyers B.C."/>
            <person name="Huo N."/>
            <person name="Gu Y.Q."/>
            <person name="Zhou H."/>
            <person name="Devos K.M."/>
            <person name="Bennetzen J.L."/>
            <person name="Unver T."/>
            <person name="Budak H."/>
            <person name="Gulick P.J."/>
            <person name="Galiba G."/>
            <person name="Kalapos B."/>
            <person name="Nelson D.R."/>
            <person name="Li P."/>
            <person name="You F.M."/>
            <person name="Luo M.C."/>
            <person name="Dvorak J."/>
        </authorList>
    </citation>
    <scope>NUCLEOTIDE SEQUENCE [LARGE SCALE GENOMIC DNA]</scope>
    <source>
        <strain evidence="2">cv. AL8/78</strain>
    </source>
</reference>
<reference evidence="2" key="4">
    <citation type="submission" date="2019-03" db="UniProtKB">
        <authorList>
            <consortium name="EnsemblPlants"/>
        </authorList>
    </citation>
    <scope>IDENTIFICATION</scope>
</reference>
<reference evidence="3" key="2">
    <citation type="journal article" date="2017" name="Nat. Plants">
        <title>The Aegilops tauschii genome reveals multiple impacts of transposons.</title>
        <authorList>
            <person name="Zhao G."/>
            <person name="Zou C."/>
            <person name="Li K."/>
            <person name="Wang K."/>
            <person name="Li T."/>
            <person name="Gao L."/>
            <person name="Zhang X."/>
            <person name="Wang H."/>
            <person name="Yang Z."/>
            <person name="Liu X."/>
            <person name="Jiang W."/>
            <person name="Mao L."/>
            <person name="Kong X."/>
            <person name="Jiao Y."/>
            <person name="Jia J."/>
        </authorList>
    </citation>
    <scope>NUCLEOTIDE SEQUENCE [LARGE SCALE GENOMIC DNA]</scope>
    <source>
        <strain evidence="3">cv. AL8/78</strain>
    </source>
</reference>
<dbReference type="Gramene" id="AET1Gv21002000.1">
    <property type="protein sequence ID" value="AET1Gv21002000.1"/>
    <property type="gene ID" value="AET1Gv21002000"/>
</dbReference>
<reference evidence="2" key="3">
    <citation type="journal article" date="2017" name="Nature">
        <title>Genome sequence of the progenitor of the wheat D genome Aegilops tauschii.</title>
        <authorList>
            <person name="Luo M.C."/>
            <person name="Gu Y.Q."/>
            <person name="Puiu D."/>
            <person name="Wang H."/>
            <person name="Twardziok S.O."/>
            <person name="Deal K.R."/>
            <person name="Huo N."/>
            <person name="Zhu T."/>
            <person name="Wang L."/>
            <person name="Wang Y."/>
            <person name="McGuire P.E."/>
            <person name="Liu S."/>
            <person name="Long H."/>
            <person name="Ramasamy R.K."/>
            <person name="Rodriguez J.C."/>
            <person name="Van S.L."/>
            <person name="Yuan L."/>
            <person name="Wang Z."/>
            <person name="Xia Z."/>
            <person name="Xiao L."/>
            <person name="Anderson O.D."/>
            <person name="Ouyang S."/>
            <person name="Liang Y."/>
            <person name="Zimin A.V."/>
            <person name="Pertea G."/>
            <person name="Qi P."/>
            <person name="Bennetzen J.L."/>
            <person name="Dai X."/>
            <person name="Dawson M.W."/>
            <person name="Muller H.G."/>
            <person name="Kugler K."/>
            <person name="Rivarola-Duarte L."/>
            <person name="Spannagl M."/>
            <person name="Mayer K.F.X."/>
            <person name="Lu F.H."/>
            <person name="Bevan M.W."/>
            <person name="Leroy P."/>
            <person name="Li P."/>
            <person name="You F.M."/>
            <person name="Sun Q."/>
            <person name="Liu Z."/>
            <person name="Lyons E."/>
            <person name="Wicker T."/>
            <person name="Salzberg S.L."/>
            <person name="Devos K.M."/>
            <person name="Dvorak J."/>
        </authorList>
    </citation>
    <scope>NUCLEOTIDE SEQUENCE [LARGE SCALE GENOMIC DNA]</scope>
    <source>
        <strain evidence="2">cv. AL8/78</strain>
    </source>
</reference>
<organism evidence="2 3">
    <name type="scientific">Aegilops tauschii subsp. strangulata</name>
    <name type="common">Goatgrass</name>
    <dbReference type="NCBI Taxonomy" id="200361"/>
    <lineage>
        <taxon>Eukaryota</taxon>
        <taxon>Viridiplantae</taxon>
        <taxon>Streptophyta</taxon>
        <taxon>Embryophyta</taxon>
        <taxon>Tracheophyta</taxon>
        <taxon>Spermatophyta</taxon>
        <taxon>Magnoliopsida</taxon>
        <taxon>Liliopsida</taxon>
        <taxon>Poales</taxon>
        <taxon>Poaceae</taxon>
        <taxon>BOP clade</taxon>
        <taxon>Pooideae</taxon>
        <taxon>Triticodae</taxon>
        <taxon>Triticeae</taxon>
        <taxon>Triticinae</taxon>
        <taxon>Aegilops</taxon>
    </lineage>
</organism>
<proteinExistence type="predicted"/>
<keyword evidence="1" id="KW-0732">Signal</keyword>
<feature type="signal peptide" evidence="1">
    <location>
        <begin position="1"/>
        <end position="34"/>
    </location>
</feature>
<evidence type="ECO:0000313" key="3">
    <source>
        <dbReference type="Proteomes" id="UP000015105"/>
    </source>
</evidence>
<feature type="chain" id="PRO_5019568741" evidence="1">
    <location>
        <begin position="35"/>
        <end position="251"/>
    </location>
</feature>
<sequence length="251" mass="26454">MPATRPRMMSHRLVRSAAIVAVAVAALLAPGAAGYPWQDCGDGQFAAGSKYLANINLLAASLPKNASASPELFTTAEAGAAPDKVWALALPRRRQRHVLPQLPGPGLSGPAQRVQLQQGGHHVLRLVHAPLLQRHQGPGAGGGADVQVLGEHKCHVGEGPVQPPGGQARERHRGLRRVQLHAAVRLRGGRLRPGVPQDLQLGAVHARPDRGSVPAVPRQEHGAPAGVFRGQHWSQSSAGQVQLPVPDLFLL</sequence>
<accession>A0A453A1B1</accession>
<dbReference type="Gene3D" id="3.30.430.20">
    <property type="entry name" value="Gnk2 domain, C-X8-C-X2-C motif"/>
    <property type="match status" value="1"/>
</dbReference>
<evidence type="ECO:0000256" key="1">
    <source>
        <dbReference type="SAM" id="SignalP"/>
    </source>
</evidence>
<dbReference type="Proteomes" id="UP000015105">
    <property type="component" value="Chromosome 1D"/>
</dbReference>
<keyword evidence="3" id="KW-1185">Reference proteome</keyword>
<dbReference type="CDD" id="cd23509">
    <property type="entry name" value="Gnk2-like"/>
    <property type="match status" value="1"/>
</dbReference>